<dbReference type="GO" id="GO:0000045">
    <property type="term" value="P:autophagosome assembly"/>
    <property type="evidence" value="ECO:0007669"/>
    <property type="project" value="TreeGrafter"/>
</dbReference>
<evidence type="ECO:0000313" key="6">
    <source>
        <dbReference type="Proteomes" id="UP000015105"/>
    </source>
</evidence>
<dbReference type="GO" id="GO:1990316">
    <property type="term" value="C:Atg1/ULK1 kinase complex"/>
    <property type="evidence" value="ECO:0007669"/>
    <property type="project" value="TreeGrafter"/>
</dbReference>
<reference evidence="5" key="5">
    <citation type="journal article" date="2021" name="G3 (Bethesda)">
        <title>Aegilops tauschii genome assembly Aet v5.0 features greater sequence contiguity and improved annotation.</title>
        <authorList>
            <person name="Wang L."/>
            <person name="Zhu T."/>
            <person name="Rodriguez J.C."/>
            <person name="Deal K.R."/>
            <person name="Dubcovsky J."/>
            <person name="McGuire P.E."/>
            <person name="Lux T."/>
            <person name="Spannagl M."/>
            <person name="Mayer K.F.X."/>
            <person name="Baldrich P."/>
            <person name="Meyers B.C."/>
            <person name="Huo N."/>
            <person name="Gu Y.Q."/>
            <person name="Zhou H."/>
            <person name="Devos K.M."/>
            <person name="Bennetzen J.L."/>
            <person name="Unver T."/>
            <person name="Budak H."/>
            <person name="Gulick P.J."/>
            <person name="Galiba G."/>
            <person name="Kalapos B."/>
            <person name="Nelson D.R."/>
            <person name="Li P."/>
            <person name="You F.M."/>
            <person name="Luo M.C."/>
            <person name="Dvorak J."/>
        </authorList>
    </citation>
    <scope>NUCLEOTIDE SEQUENCE [LARGE SCALE GENOMIC DNA]</scope>
    <source>
        <strain evidence="5">cv. AL8/78</strain>
    </source>
</reference>
<proteinExistence type="inferred from homology"/>
<dbReference type="Proteomes" id="UP000015105">
    <property type="component" value="Chromosome 2D"/>
</dbReference>
<protein>
    <recommendedName>
        <fullName evidence="2">Autophagy-related protein 101</fullName>
    </recommendedName>
</protein>
<dbReference type="Pfam" id="PF07855">
    <property type="entry name" value="ATG101"/>
    <property type="match status" value="1"/>
</dbReference>
<reference evidence="6" key="1">
    <citation type="journal article" date="2014" name="Science">
        <title>Ancient hybridizations among the ancestral genomes of bread wheat.</title>
        <authorList>
            <consortium name="International Wheat Genome Sequencing Consortium,"/>
            <person name="Marcussen T."/>
            <person name="Sandve S.R."/>
            <person name="Heier L."/>
            <person name="Spannagl M."/>
            <person name="Pfeifer M."/>
            <person name="Jakobsen K.S."/>
            <person name="Wulff B.B."/>
            <person name="Steuernagel B."/>
            <person name="Mayer K.F."/>
            <person name="Olsen O.A."/>
        </authorList>
    </citation>
    <scope>NUCLEOTIDE SEQUENCE [LARGE SCALE GENOMIC DNA]</scope>
    <source>
        <strain evidence="6">cv. AL8/78</strain>
    </source>
</reference>
<evidence type="ECO:0000256" key="4">
    <source>
        <dbReference type="SAM" id="MobiDB-lite"/>
    </source>
</evidence>
<dbReference type="GO" id="GO:0000407">
    <property type="term" value="C:phagophore assembly site"/>
    <property type="evidence" value="ECO:0007669"/>
    <property type="project" value="TreeGrafter"/>
</dbReference>
<evidence type="ECO:0000256" key="3">
    <source>
        <dbReference type="ARBA" id="ARBA00023006"/>
    </source>
</evidence>
<reference evidence="6" key="2">
    <citation type="journal article" date="2017" name="Nat. Plants">
        <title>The Aegilops tauschii genome reveals multiple impacts of transposons.</title>
        <authorList>
            <person name="Zhao G."/>
            <person name="Zou C."/>
            <person name="Li K."/>
            <person name="Wang K."/>
            <person name="Li T."/>
            <person name="Gao L."/>
            <person name="Zhang X."/>
            <person name="Wang H."/>
            <person name="Yang Z."/>
            <person name="Liu X."/>
            <person name="Jiang W."/>
            <person name="Mao L."/>
            <person name="Kong X."/>
            <person name="Jiao Y."/>
            <person name="Jia J."/>
        </authorList>
    </citation>
    <scope>NUCLEOTIDE SEQUENCE [LARGE SCALE GENOMIC DNA]</scope>
    <source>
        <strain evidence="6">cv. AL8/78</strain>
    </source>
</reference>
<feature type="region of interest" description="Disordered" evidence="4">
    <location>
        <begin position="119"/>
        <end position="142"/>
    </location>
</feature>
<dbReference type="AlphaFoldDB" id="A0A453D956"/>
<organism evidence="5 6">
    <name type="scientific">Aegilops tauschii subsp. strangulata</name>
    <name type="common">Goatgrass</name>
    <dbReference type="NCBI Taxonomy" id="200361"/>
    <lineage>
        <taxon>Eukaryota</taxon>
        <taxon>Viridiplantae</taxon>
        <taxon>Streptophyta</taxon>
        <taxon>Embryophyta</taxon>
        <taxon>Tracheophyta</taxon>
        <taxon>Spermatophyta</taxon>
        <taxon>Magnoliopsida</taxon>
        <taxon>Liliopsida</taxon>
        <taxon>Poales</taxon>
        <taxon>Poaceae</taxon>
        <taxon>BOP clade</taxon>
        <taxon>Pooideae</taxon>
        <taxon>Triticodae</taxon>
        <taxon>Triticeae</taxon>
        <taxon>Triticinae</taxon>
        <taxon>Aegilops</taxon>
    </lineage>
</organism>
<reference evidence="5" key="4">
    <citation type="submission" date="2019-03" db="UniProtKB">
        <authorList>
            <consortium name="EnsemblPlants"/>
        </authorList>
    </citation>
    <scope>IDENTIFICATION</scope>
</reference>
<keyword evidence="6" id="KW-1185">Reference proteome</keyword>
<dbReference type="PANTHER" id="PTHR13292">
    <property type="entry name" value="AUTOPHAGY-RELATED PROTEIN 101"/>
    <property type="match status" value="1"/>
</dbReference>
<name>A0A453D956_AEGTS</name>
<accession>A0A453D956</accession>
<reference evidence="5" key="3">
    <citation type="journal article" date="2017" name="Nature">
        <title>Genome sequence of the progenitor of the wheat D genome Aegilops tauschii.</title>
        <authorList>
            <person name="Luo M.C."/>
            <person name="Gu Y.Q."/>
            <person name="Puiu D."/>
            <person name="Wang H."/>
            <person name="Twardziok S.O."/>
            <person name="Deal K.R."/>
            <person name="Huo N."/>
            <person name="Zhu T."/>
            <person name="Wang L."/>
            <person name="Wang Y."/>
            <person name="McGuire P.E."/>
            <person name="Liu S."/>
            <person name="Long H."/>
            <person name="Ramasamy R.K."/>
            <person name="Rodriguez J.C."/>
            <person name="Van S.L."/>
            <person name="Yuan L."/>
            <person name="Wang Z."/>
            <person name="Xia Z."/>
            <person name="Xiao L."/>
            <person name="Anderson O.D."/>
            <person name="Ouyang S."/>
            <person name="Liang Y."/>
            <person name="Zimin A.V."/>
            <person name="Pertea G."/>
            <person name="Qi P."/>
            <person name="Bennetzen J.L."/>
            <person name="Dai X."/>
            <person name="Dawson M.W."/>
            <person name="Muller H.G."/>
            <person name="Kugler K."/>
            <person name="Rivarola-Duarte L."/>
            <person name="Spannagl M."/>
            <person name="Mayer K.F.X."/>
            <person name="Lu F.H."/>
            <person name="Bevan M.W."/>
            <person name="Leroy P."/>
            <person name="Li P."/>
            <person name="You F.M."/>
            <person name="Sun Q."/>
            <person name="Liu Z."/>
            <person name="Lyons E."/>
            <person name="Wicker T."/>
            <person name="Salzberg S.L."/>
            <person name="Devos K.M."/>
            <person name="Dvorak J."/>
        </authorList>
    </citation>
    <scope>NUCLEOTIDE SEQUENCE [LARGE SCALE GENOMIC DNA]</scope>
    <source>
        <strain evidence="5">cv. AL8/78</strain>
    </source>
</reference>
<evidence type="ECO:0000256" key="2">
    <source>
        <dbReference type="ARBA" id="ARBA00018874"/>
    </source>
</evidence>
<dbReference type="GO" id="GO:0019901">
    <property type="term" value="F:protein kinase binding"/>
    <property type="evidence" value="ECO:0007669"/>
    <property type="project" value="TreeGrafter"/>
</dbReference>
<dbReference type="PANTHER" id="PTHR13292:SF0">
    <property type="entry name" value="AUTOPHAGY-RELATED PROTEIN 101"/>
    <property type="match status" value="1"/>
</dbReference>
<comment type="similarity">
    <text evidence="1">Belongs to the ATG101 family.</text>
</comment>
<dbReference type="Gramene" id="AET2Gv21143300.5">
    <property type="protein sequence ID" value="AET2Gv21143300.5"/>
    <property type="gene ID" value="AET2Gv21143300"/>
</dbReference>
<keyword evidence="3" id="KW-0072">Autophagy</keyword>
<evidence type="ECO:0000313" key="5">
    <source>
        <dbReference type="EnsemblPlants" id="AET2Gv21143300.5"/>
    </source>
</evidence>
<dbReference type="EnsemblPlants" id="AET2Gv21143300.5">
    <property type="protein sequence ID" value="AET2Gv21143300.5"/>
    <property type="gene ID" value="AET2Gv21143300"/>
</dbReference>
<sequence length="188" mass="21543">MRDVPPQRTGAGAAGDQRCAAIGILHTIFFHRTLTLVRPKDVDCDLFEITYVQCGLAELEKEVDEKINQFIAWAEKHPNRKSQVCLSFFDEKNKHPGWFSSKTERVYWEQWFINLHVTSPKGQGKSRGSKAPANTKGQALEETSSRRDALSLLIQEVLFQIINYANEKKDHIPPISDRIFNHEILVPR</sequence>
<evidence type="ECO:0000256" key="1">
    <source>
        <dbReference type="ARBA" id="ARBA00007130"/>
    </source>
</evidence>
<dbReference type="InterPro" id="IPR012445">
    <property type="entry name" value="ATG101"/>
</dbReference>